<dbReference type="AlphaFoldDB" id="A0A0A9B0E7"/>
<feature type="transmembrane region" description="Helical" evidence="1">
    <location>
        <begin position="20"/>
        <end position="42"/>
    </location>
</feature>
<proteinExistence type="predicted"/>
<accession>A0A0A9B0E7</accession>
<keyword evidence="1" id="KW-1133">Transmembrane helix</keyword>
<dbReference type="EMBL" id="GBRH01245073">
    <property type="protein sequence ID" value="JAD52822.1"/>
    <property type="molecule type" value="Transcribed_RNA"/>
</dbReference>
<keyword evidence="1" id="KW-0472">Membrane</keyword>
<reference evidence="2" key="1">
    <citation type="submission" date="2014-09" db="EMBL/GenBank/DDBJ databases">
        <authorList>
            <person name="Magalhaes I.L.F."/>
            <person name="Oliveira U."/>
            <person name="Santos F.R."/>
            <person name="Vidigal T.H.D.A."/>
            <person name="Brescovit A.D."/>
            <person name="Santos A.J."/>
        </authorList>
    </citation>
    <scope>NUCLEOTIDE SEQUENCE</scope>
    <source>
        <tissue evidence="2">Shoot tissue taken approximately 20 cm above the soil surface</tissue>
    </source>
</reference>
<evidence type="ECO:0000313" key="2">
    <source>
        <dbReference type="EMBL" id="JAD52822.1"/>
    </source>
</evidence>
<name>A0A0A9B0E7_ARUDO</name>
<sequence length="70" mass="8668">MNELNLFPNMLCREIFKYVFFIFHFLELICHLRHSLFFMWPWCPSGTLIYRILVMTSFSNAVIHYMFQIR</sequence>
<organism evidence="2">
    <name type="scientific">Arundo donax</name>
    <name type="common">Giant reed</name>
    <name type="synonym">Donax arundinaceus</name>
    <dbReference type="NCBI Taxonomy" id="35708"/>
    <lineage>
        <taxon>Eukaryota</taxon>
        <taxon>Viridiplantae</taxon>
        <taxon>Streptophyta</taxon>
        <taxon>Embryophyta</taxon>
        <taxon>Tracheophyta</taxon>
        <taxon>Spermatophyta</taxon>
        <taxon>Magnoliopsida</taxon>
        <taxon>Liliopsida</taxon>
        <taxon>Poales</taxon>
        <taxon>Poaceae</taxon>
        <taxon>PACMAD clade</taxon>
        <taxon>Arundinoideae</taxon>
        <taxon>Arundineae</taxon>
        <taxon>Arundo</taxon>
    </lineage>
</organism>
<keyword evidence="1" id="KW-0812">Transmembrane</keyword>
<protein>
    <submittedName>
        <fullName evidence="2">Uncharacterized protein</fullName>
    </submittedName>
</protein>
<evidence type="ECO:0000256" key="1">
    <source>
        <dbReference type="SAM" id="Phobius"/>
    </source>
</evidence>
<reference evidence="2" key="2">
    <citation type="journal article" date="2015" name="Data Brief">
        <title>Shoot transcriptome of the giant reed, Arundo donax.</title>
        <authorList>
            <person name="Barrero R.A."/>
            <person name="Guerrero F.D."/>
            <person name="Moolhuijzen P."/>
            <person name="Goolsby J.A."/>
            <person name="Tidwell J."/>
            <person name="Bellgard S.E."/>
            <person name="Bellgard M.I."/>
        </authorList>
    </citation>
    <scope>NUCLEOTIDE SEQUENCE</scope>
    <source>
        <tissue evidence="2">Shoot tissue taken approximately 20 cm above the soil surface</tissue>
    </source>
</reference>
<feature type="transmembrane region" description="Helical" evidence="1">
    <location>
        <begin position="48"/>
        <end position="67"/>
    </location>
</feature>